<dbReference type="RefSeq" id="WP_034646393.1">
    <property type="nucleotide sequence ID" value="NZ_ARZX01000019.1"/>
</dbReference>
<evidence type="ECO:0008006" key="3">
    <source>
        <dbReference type="Google" id="ProtNLM"/>
    </source>
</evidence>
<keyword evidence="2" id="KW-1185">Reference proteome</keyword>
<dbReference type="InterPro" id="IPR025368">
    <property type="entry name" value="DUF4272"/>
</dbReference>
<sequence>MKDNFDNKYTDMDNEELEDDMQVRTPKAVAERILGLLAVIGKAHQGEDPNFKAWIATNDIKNYLSFKETEFINSNEPEQNAIINFSWRAEALTSLFWAANLIEEMPALNAQFDVYSIKQLAEIIGNPKEFITTITLRPDEDLTAMETELYNQHWRVRDAQLFGKEMPEELNPSVVYERRYGLSWIIGYGDDWDSVPTDT</sequence>
<name>A0ABP3B492_9FLAO</name>
<evidence type="ECO:0000313" key="1">
    <source>
        <dbReference type="EMBL" id="EWH12651.1"/>
    </source>
</evidence>
<reference evidence="1 2" key="1">
    <citation type="journal article" date="2014" name="Genome Announc.">
        <title>Draft Genome Sequence of the Carrageenan-Degrading Bacterium Cellulophaga sp. Strain KL-A, Isolated from Decaying Marine Algae.</title>
        <authorList>
            <person name="Shan D."/>
            <person name="Ying J."/>
            <person name="Li X."/>
            <person name="Gao Z."/>
            <person name="Wei G."/>
            <person name="Shao Z."/>
        </authorList>
    </citation>
    <scope>NUCLEOTIDE SEQUENCE [LARGE SCALE GENOMIC DNA]</scope>
    <source>
        <strain evidence="1 2">KL-A</strain>
    </source>
</reference>
<evidence type="ECO:0000313" key="2">
    <source>
        <dbReference type="Proteomes" id="UP000019275"/>
    </source>
</evidence>
<proteinExistence type="predicted"/>
<dbReference type="EMBL" id="ARZX01000019">
    <property type="protein sequence ID" value="EWH12651.1"/>
    <property type="molecule type" value="Genomic_DNA"/>
</dbReference>
<protein>
    <recommendedName>
        <fullName evidence="3">DUF4272 domain-containing protein</fullName>
    </recommendedName>
</protein>
<comment type="caution">
    <text evidence="1">The sequence shown here is derived from an EMBL/GenBank/DDBJ whole genome shotgun (WGS) entry which is preliminary data.</text>
</comment>
<dbReference type="Proteomes" id="UP000019275">
    <property type="component" value="Unassembled WGS sequence"/>
</dbReference>
<dbReference type="Pfam" id="PF14094">
    <property type="entry name" value="DUF4272"/>
    <property type="match status" value="1"/>
</dbReference>
<accession>A0ABP3B492</accession>
<organism evidence="1 2">
    <name type="scientific">Cellulophaga geojensis KL-A</name>
    <dbReference type="NCBI Taxonomy" id="1328323"/>
    <lineage>
        <taxon>Bacteria</taxon>
        <taxon>Pseudomonadati</taxon>
        <taxon>Bacteroidota</taxon>
        <taxon>Flavobacteriia</taxon>
        <taxon>Flavobacteriales</taxon>
        <taxon>Flavobacteriaceae</taxon>
        <taxon>Cellulophaga</taxon>
    </lineage>
</organism>
<gene>
    <name evidence="1" type="ORF">KLA_13589</name>
</gene>